<dbReference type="InterPro" id="IPR009057">
    <property type="entry name" value="Homeodomain-like_sf"/>
</dbReference>
<accession>A0A9W4SJQ6</accession>
<evidence type="ECO:0000313" key="6">
    <source>
        <dbReference type="EMBL" id="CAI2170797.1"/>
    </source>
</evidence>
<dbReference type="SMART" id="SM00717">
    <property type="entry name" value="SANT"/>
    <property type="match status" value="1"/>
</dbReference>
<feature type="region of interest" description="Disordered" evidence="3">
    <location>
        <begin position="562"/>
        <end position="600"/>
    </location>
</feature>
<dbReference type="Proteomes" id="UP001153678">
    <property type="component" value="Unassembled WGS sequence"/>
</dbReference>
<dbReference type="GO" id="GO:0006325">
    <property type="term" value="P:chromatin organization"/>
    <property type="evidence" value="ECO:0007669"/>
    <property type="project" value="UniProtKB-ARBA"/>
</dbReference>
<sequence>MATPQTDENAWTTFEKLLLIQAVYKHGDNWLAISRTMKSHPMVSHPSEFFTQKNCSTKYNTLVDPLKNEAEIEDEHKKRSGEYVNDKQRMPWTAKLARQLYHERIAELKSLITSDEQIFRKLVTEIDEIKSGQWDNKFAEAIKEEQKKKDQEKKVAGDNVSKILTVEVPKGSTDVLVSDANKAESLVAEKILQPAVNIDKNDTTATILEKETIINKNVEPQVARVKTKPSTEVAPTSEDMKYDESSSLKLSSRPIEVDEDMIQPRTPSTPLPNLKDNLIIVPSKSQNVQQVLTINASTEDDKLRRGNVDQLMEEVVDMMDIDDEKLKEKSMNLFSNFPTQESILETDSSKVNKATVSPNTEESVNITDTPRTVGCDIAMDIDEPQVEIISTDDGIESPSKVHLSESRVTSPISIEEVEITSNQENIIFKEQHESKVLPHKITANEKVEGKEIVGAKGKEQEISETKIKQSVGSTKEEVSPYIIESLFTEQETKSDKIENISVEIQEDDGEDVRMIDLSTLPEENEDIEKYISIGKAPTPLIELKEPSTSGAGLTSTTPVAVVSSTSSNAAPSPSGDLIPSTPPPLDTAPTPSGETPDDKKLKTWQKLVSMILLEISNHRFASVFQNPIRDQDAPGYYDIVKQSMDLRTLKKRLREGTIYDTNLFHRDLMLMFMNASVFNREETDIHQMALEMKDHVETLIAEFKRSEGTGGTHEPATRRKSMAIDGNEAAYFTSDRRSEIDRTIVTGSSRSGKFKNDAADQRQTKKPKRLSISKKSEKDI</sequence>
<evidence type="ECO:0000256" key="1">
    <source>
        <dbReference type="ARBA" id="ARBA00023117"/>
    </source>
</evidence>
<proteinExistence type="predicted"/>
<dbReference type="PANTHER" id="PTHR15398:SF4">
    <property type="entry name" value="BROMODOMAIN-CONTAINING PROTEIN 8 ISOFORM X1"/>
    <property type="match status" value="1"/>
</dbReference>
<dbReference type="Pfam" id="PF13921">
    <property type="entry name" value="Myb_DNA-bind_6"/>
    <property type="match status" value="1"/>
</dbReference>
<dbReference type="SUPFAM" id="SSF47370">
    <property type="entry name" value="Bromodomain"/>
    <property type="match status" value="1"/>
</dbReference>
<protein>
    <submittedName>
        <fullName evidence="6">12785_t:CDS:1</fullName>
    </submittedName>
</protein>
<dbReference type="InterPro" id="IPR001487">
    <property type="entry name" value="Bromodomain"/>
</dbReference>
<dbReference type="EMBL" id="CAMKVN010000743">
    <property type="protein sequence ID" value="CAI2170797.1"/>
    <property type="molecule type" value="Genomic_DNA"/>
</dbReference>
<dbReference type="PROSITE" id="PS50090">
    <property type="entry name" value="MYB_LIKE"/>
    <property type="match status" value="1"/>
</dbReference>
<dbReference type="SUPFAM" id="SSF46689">
    <property type="entry name" value="Homeodomain-like"/>
    <property type="match status" value="1"/>
</dbReference>
<dbReference type="PANTHER" id="PTHR15398">
    <property type="entry name" value="BROMODOMAIN-CONTAINING PROTEIN 8"/>
    <property type="match status" value="1"/>
</dbReference>
<dbReference type="Gene3D" id="1.20.920.10">
    <property type="entry name" value="Bromodomain-like"/>
    <property type="match status" value="1"/>
</dbReference>
<feature type="compositionally biased region" description="Basic and acidic residues" evidence="3">
    <location>
        <begin position="754"/>
        <end position="763"/>
    </location>
</feature>
<dbReference type="SMART" id="SM00297">
    <property type="entry name" value="BROMO"/>
    <property type="match status" value="1"/>
</dbReference>
<dbReference type="OrthoDB" id="1742084at2759"/>
<feature type="region of interest" description="Disordered" evidence="3">
    <location>
        <begin position="225"/>
        <end position="250"/>
    </location>
</feature>
<feature type="compositionally biased region" description="Low complexity" evidence="3">
    <location>
        <begin position="562"/>
        <end position="574"/>
    </location>
</feature>
<dbReference type="Pfam" id="PF00439">
    <property type="entry name" value="Bromodomain"/>
    <property type="match status" value="1"/>
</dbReference>
<feature type="domain" description="Myb-like" evidence="5">
    <location>
        <begin position="3"/>
        <end position="63"/>
    </location>
</feature>
<evidence type="ECO:0000313" key="7">
    <source>
        <dbReference type="Proteomes" id="UP001153678"/>
    </source>
</evidence>
<organism evidence="6 7">
    <name type="scientific">Funneliformis geosporum</name>
    <dbReference type="NCBI Taxonomy" id="1117311"/>
    <lineage>
        <taxon>Eukaryota</taxon>
        <taxon>Fungi</taxon>
        <taxon>Fungi incertae sedis</taxon>
        <taxon>Mucoromycota</taxon>
        <taxon>Glomeromycotina</taxon>
        <taxon>Glomeromycetes</taxon>
        <taxon>Glomerales</taxon>
        <taxon>Glomeraceae</taxon>
        <taxon>Funneliformis</taxon>
    </lineage>
</organism>
<evidence type="ECO:0000256" key="3">
    <source>
        <dbReference type="SAM" id="MobiDB-lite"/>
    </source>
</evidence>
<keyword evidence="7" id="KW-1185">Reference proteome</keyword>
<feature type="region of interest" description="Disordered" evidence="3">
    <location>
        <begin position="742"/>
        <end position="780"/>
    </location>
</feature>
<comment type="caution">
    <text evidence="6">The sequence shown here is derived from an EMBL/GenBank/DDBJ whole genome shotgun (WGS) entry which is preliminary data.</text>
</comment>
<dbReference type="PROSITE" id="PS50014">
    <property type="entry name" value="BROMODOMAIN_2"/>
    <property type="match status" value="1"/>
</dbReference>
<evidence type="ECO:0000256" key="2">
    <source>
        <dbReference type="PROSITE-ProRule" id="PRU00035"/>
    </source>
</evidence>
<name>A0A9W4SJQ6_9GLOM</name>
<feature type="domain" description="Bromo" evidence="4">
    <location>
        <begin position="616"/>
        <end position="686"/>
    </location>
</feature>
<dbReference type="AlphaFoldDB" id="A0A9W4SJQ6"/>
<dbReference type="GO" id="GO:0035267">
    <property type="term" value="C:NuA4 histone acetyltransferase complex"/>
    <property type="evidence" value="ECO:0007669"/>
    <property type="project" value="TreeGrafter"/>
</dbReference>
<dbReference type="PRINTS" id="PR00503">
    <property type="entry name" value="BROMODOMAIN"/>
</dbReference>
<evidence type="ECO:0000259" key="5">
    <source>
        <dbReference type="PROSITE" id="PS50090"/>
    </source>
</evidence>
<evidence type="ECO:0000259" key="4">
    <source>
        <dbReference type="PROSITE" id="PS50014"/>
    </source>
</evidence>
<gene>
    <name evidence="6" type="ORF">FWILDA_LOCUS4757</name>
</gene>
<dbReference type="InterPro" id="IPR001005">
    <property type="entry name" value="SANT/Myb"/>
</dbReference>
<reference evidence="6" key="1">
    <citation type="submission" date="2022-08" db="EMBL/GenBank/DDBJ databases">
        <authorList>
            <person name="Kallberg Y."/>
            <person name="Tangrot J."/>
            <person name="Rosling A."/>
        </authorList>
    </citation>
    <scope>NUCLEOTIDE SEQUENCE</scope>
    <source>
        <strain evidence="6">Wild A</strain>
    </source>
</reference>
<keyword evidence="1 2" id="KW-0103">Bromodomain</keyword>
<dbReference type="Gene3D" id="1.10.10.60">
    <property type="entry name" value="Homeodomain-like"/>
    <property type="match status" value="1"/>
</dbReference>
<dbReference type="InterPro" id="IPR036427">
    <property type="entry name" value="Bromodomain-like_sf"/>
</dbReference>